<name>A0ABT7PNV3_9BACT</name>
<keyword evidence="3" id="KW-1185">Reference proteome</keyword>
<organism evidence="2 3">
    <name type="scientific">Roseiconus lacunae</name>
    <dbReference type="NCBI Taxonomy" id="2605694"/>
    <lineage>
        <taxon>Bacteria</taxon>
        <taxon>Pseudomonadati</taxon>
        <taxon>Planctomycetota</taxon>
        <taxon>Planctomycetia</taxon>
        <taxon>Pirellulales</taxon>
        <taxon>Pirellulaceae</taxon>
        <taxon>Roseiconus</taxon>
    </lineage>
</organism>
<dbReference type="EMBL" id="JASZZN010000019">
    <property type="protein sequence ID" value="MDM4018156.1"/>
    <property type="molecule type" value="Genomic_DNA"/>
</dbReference>
<evidence type="ECO:0000313" key="2">
    <source>
        <dbReference type="EMBL" id="MDM4018156.1"/>
    </source>
</evidence>
<protein>
    <recommendedName>
        <fullName evidence="4">DUF3150 domain-containing protein</fullName>
    </recommendedName>
</protein>
<comment type="caution">
    <text evidence="2">The sequence shown here is derived from an EMBL/GenBank/DDBJ whole genome shotgun (WGS) entry which is preliminary data.</text>
</comment>
<reference evidence="2 3" key="1">
    <citation type="submission" date="2023-06" db="EMBL/GenBank/DDBJ databases">
        <title>Roseiconus lacunae JC819 isolated from Gulf of Mannar region, Tamil Nadu.</title>
        <authorList>
            <person name="Pk S."/>
            <person name="Ch S."/>
            <person name="Ch V.R."/>
        </authorList>
    </citation>
    <scope>NUCLEOTIDE SEQUENCE [LARGE SCALE GENOMIC DNA]</scope>
    <source>
        <strain evidence="2 3">JC819</strain>
    </source>
</reference>
<proteinExistence type="predicted"/>
<dbReference type="Proteomes" id="UP001239462">
    <property type="component" value="Unassembled WGS sequence"/>
</dbReference>
<evidence type="ECO:0000313" key="3">
    <source>
        <dbReference type="Proteomes" id="UP001239462"/>
    </source>
</evidence>
<gene>
    <name evidence="2" type="ORF">QTN89_22090</name>
</gene>
<sequence length="313" mass="35439">MTTMLDDPPTQAPDPGKHLRSEMAAMRLSYTWFGTRRALSAEQKTQAANTFHAESKYLSAGKKLIDTSDPSFRAVTSVKTQATSYFKGVSLPYPEPGIRLVPQNTLDDIDAKMRGFTEELADAVSELDSRFDDLKFEARDRLGDLYNEADYPPSLEGLFEIAWDFPSVEPPEYLRRLNPKLYEAECDRVKARFDEAVSLAEAAFTEELGRLVEHLSERLTGADDGKPKVFRDSAIENFTEFFDRFQRLNIRSNQDLDEVVESAKSVLGGVRPQQLRDNDRLRSQIASGLSSVQSSLDSLMVDRPRRNILRRSK</sequence>
<dbReference type="RefSeq" id="WP_289165821.1">
    <property type="nucleotide sequence ID" value="NZ_JASZZN010000019.1"/>
</dbReference>
<feature type="region of interest" description="Disordered" evidence="1">
    <location>
        <begin position="1"/>
        <end position="20"/>
    </location>
</feature>
<evidence type="ECO:0008006" key="4">
    <source>
        <dbReference type="Google" id="ProtNLM"/>
    </source>
</evidence>
<evidence type="ECO:0000256" key="1">
    <source>
        <dbReference type="SAM" id="MobiDB-lite"/>
    </source>
</evidence>
<accession>A0ABT7PNV3</accession>